<name>A0A914MD34_MELIC</name>
<sequence>MFVFLLGILRRVLVWGRVIKVVGILNIICGSSLSPCLRPDKHNTERPKIFNIYFPENSEFCLLLL</sequence>
<evidence type="ECO:0000313" key="1">
    <source>
        <dbReference type="Proteomes" id="UP000887563"/>
    </source>
</evidence>
<accession>A0A914MD34</accession>
<proteinExistence type="predicted"/>
<protein>
    <submittedName>
        <fullName evidence="2">Candidate secreted effector</fullName>
    </submittedName>
</protein>
<dbReference type="Proteomes" id="UP000887563">
    <property type="component" value="Unplaced"/>
</dbReference>
<evidence type="ECO:0000313" key="2">
    <source>
        <dbReference type="WBParaSite" id="Minc3s01669g25484"/>
    </source>
</evidence>
<dbReference type="AlphaFoldDB" id="A0A914MD34"/>
<reference evidence="2" key="1">
    <citation type="submission" date="2022-11" db="UniProtKB">
        <authorList>
            <consortium name="WormBaseParasite"/>
        </authorList>
    </citation>
    <scope>IDENTIFICATION</scope>
</reference>
<keyword evidence="1" id="KW-1185">Reference proteome</keyword>
<dbReference type="WBParaSite" id="Minc3s01669g25484">
    <property type="protein sequence ID" value="Minc3s01669g25484"/>
    <property type="gene ID" value="Minc3s01669g25484"/>
</dbReference>
<organism evidence="1 2">
    <name type="scientific">Meloidogyne incognita</name>
    <name type="common">Southern root-knot nematode worm</name>
    <name type="synonym">Oxyuris incognita</name>
    <dbReference type="NCBI Taxonomy" id="6306"/>
    <lineage>
        <taxon>Eukaryota</taxon>
        <taxon>Metazoa</taxon>
        <taxon>Ecdysozoa</taxon>
        <taxon>Nematoda</taxon>
        <taxon>Chromadorea</taxon>
        <taxon>Rhabditida</taxon>
        <taxon>Tylenchina</taxon>
        <taxon>Tylenchomorpha</taxon>
        <taxon>Tylenchoidea</taxon>
        <taxon>Meloidogynidae</taxon>
        <taxon>Meloidogyninae</taxon>
        <taxon>Meloidogyne</taxon>
        <taxon>Meloidogyne incognita group</taxon>
    </lineage>
</organism>